<gene>
    <name evidence="1" type="ORF">ECPE_LOCUS16105</name>
</gene>
<accession>A0A183BA70</accession>
<reference evidence="1 2" key="2">
    <citation type="submission" date="2018-11" db="EMBL/GenBank/DDBJ databases">
        <authorList>
            <consortium name="Pathogen Informatics"/>
        </authorList>
    </citation>
    <scope>NUCLEOTIDE SEQUENCE [LARGE SCALE GENOMIC DNA]</scope>
    <source>
        <strain evidence="1 2">Egypt</strain>
    </source>
</reference>
<evidence type="ECO:0000313" key="3">
    <source>
        <dbReference type="WBParaSite" id="ECPE_0001614701-mRNA-1"/>
    </source>
</evidence>
<reference evidence="3" key="1">
    <citation type="submission" date="2016-06" db="UniProtKB">
        <authorList>
            <consortium name="WormBaseParasite"/>
        </authorList>
    </citation>
    <scope>IDENTIFICATION</scope>
</reference>
<evidence type="ECO:0000313" key="1">
    <source>
        <dbReference type="EMBL" id="VDP93377.1"/>
    </source>
</evidence>
<sequence length="71" mass="7506">MADYPSATSQLNEITVTPGKVLHELATLNGFKGAGQDGIHPAIVKPLAEMLQETLSKLFEASLDKGEIPGD</sequence>
<dbReference type="AlphaFoldDB" id="A0A183BA70"/>
<evidence type="ECO:0000313" key="2">
    <source>
        <dbReference type="Proteomes" id="UP000272942"/>
    </source>
</evidence>
<dbReference type="WBParaSite" id="ECPE_0001614701-mRNA-1">
    <property type="protein sequence ID" value="ECPE_0001614701-mRNA-1"/>
    <property type="gene ID" value="ECPE_0001614701"/>
</dbReference>
<organism evidence="3">
    <name type="scientific">Echinostoma caproni</name>
    <dbReference type="NCBI Taxonomy" id="27848"/>
    <lineage>
        <taxon>Eukaryota</taxon>
        <taxon>Metazoa</taxon>
        <taxon>Spiralia</taxon>
        <taxon>Lophotrochozoa</taxon>
        <taxon>Platyhelminthes</taxon>
        <taxon>Trematoda</taxon>
        <taxon>Digenea</taxon>
        <taxon>Plagiorchiida</taxon>
        <taxon>Echinostomata</taxon>
        <taxon>Echinostomatoidea</taxon>
        <taxon>Echinostomatidae</taxon>
        <taxon>Echinostoma</taxon>
    </lineage>
</organism>
<name>A0A183BA70_9TREM</name>
<protein>
    <submittedName>
        <fullName evidence="3">Prophage protein</fullName>
    </submittedName>
</protein>
<keyword evidence="2" id="KW-1185">Reference proteome</keyword>
<proteinExistence type="predicted"/>
<dbReference type="EMBL" id="UZAN01062970">
    <property type="protein sequence ID" value="VDP93377.1"/>
    <property type="molecule type" value="Genomic_DNA"/>
</dbReference>
<dbReference type="Proteomes" id="UP000272942">
    <property type="component" value="Unassembled WGS sequence"/>
</dbReference>
<dbReference type="OrthoDB" id="416454at2759"/>